<evidence type="ECO:0000313" key="1">
    <source>
        <dbReference type="EMBL" id="KAG0269068.1"/>
    </source>
</evidence>
<gene>
    <name evidence="1" type="ORF">BGZ95_002203</name>
</gene>
<dbReference type="AlphaFoldDB" id="A0AAD4D5U5"/>
<dbReference type="SUPFAM" id="SSF50969">
    <property type="entry name" value="YVTN repeat-like/Quinoprotein amine dehydrogenase"/>
    <property type="match status" value="1"/>
</dbReference>
<dbReference type="InterPro" id="IPR015943">
    <property type="entry name" value="WD40/YVTN_repeat-like_dom_sf"/>
</dbReference>
<evidence type="ECO:0000313" key="2">
    <source>
        <dbReference type="Proteomes" id="UP001194580"/>
    </source>
</evidence>
<dbReference type="Gene3D" id="2.130.10.10">
    <property type="entry name" value="YVTN repeat-like/Quinoprotein amine dehydrogenase"/>
    <property type="match status" value="1"/>
</dbReference>
<reference evidence="1" key="1">
    <citation type="journal article" date="2020" name="Fungal Divers.">
        <title>Resolving the Mortierellaceae phylogeny through synthesis of multi-gene phylogenetics and phylogenomics.</title>
        <authorList>
            <person name="Vandepol N."/>
            <person name="Liber J."/>
            <person name="Desiro A."/>
            <person name="Na H."/>
            <person name="Kennedy M."/>
            <person name="Barry K."/>
            <person name="Grigoriev I.V."/>
            <person name="Miller A.N."/>
            <person name="O'Donnell K."/>
            <person name="Stajich J.E."/>
            <person name="Bonito G."/>
        </authorList>
    </citation>
    <scope>NUCLEOTIDE SEQUENCE</scope>
    <source>
        <strain evidence="1">NRRL 28262</strain>
    </source>
</reference>
<protein>
    <submittedName>
        <fullName evidence="1">Uncharacterized protein</fullName>
    </submittedName>
</protein>
<organism evidence="1 2">
    <name type="scientific">Linnemannia exigua</name>
    <dbReference type="NCBI Taxonomy" id="604196"/>
    <lineage>
        <taxon>Eukaryota</taxon>
        <taxon>Fungi</taxon>
        <taxon>Fungi incertae sedis</taxon>
        <taxon>Mucoromycota</taxon>
        <taxon>Mortierellomycotina</taxon>
        <taxon>Mortierellomycetes</taxon>
        <taxon>Mortierellales</taxon>
        <taxon>Mortierellaceae</taxon>
        <taxon>Linnemannia</taxon>
    </lineage>
</organism>
<sequence length="539" mass="60199">MDNPADPVTLWTGQDRKWTNKASLRYVPAGWYWVVFCISFGTLDFDQLNTMTFDVERVHALDGVVPGEHTCKTILSADEICGSIKQRATEGLVRCRLHRQIKIMDCEQYLHFTVGANTQSSPQSFKLHYVELGTSHFRSKDGHKDCIVYGNGSPRKLITVDRHPEREEKSTATKICAYGISDTADFAVTLHMKNSPTNLDNSYSEVRAVVSVWDLRASVGSSDEDARDLPSWKPLKYAKPCAEVDVYPLESPLTLKDWEKFPASISISTTGSSVALSSCSSTLKYLPFVSFDCNIAAAIDQASSNHTHTLARHTRAQLEKFVGFGTFHRIGPNISKKTDNSDRDKDQTNEKFLAFNGSVLEVYSISLTGWTRIQRIKLPQNPSFQREHPYDITQSLRGRRLAWTGVHGILSIWDIEKAKMLSYIFVDTDARGIRAVLSPDGSKVAISGKQSVQIYDTSTGILLGTHTKGYASDNQPEVVLGNEYFVVRDNPPTSDESAKVWSVVRIKNMEVMGSETLHEDYHIAYTLSSATTIAAYNQV</sequence>
<dbReference type="Proteomes" id="UP001194580">
    <property type="component" value="Unassembled WGS sequence"/>
</dbReference>
<keyword evidence="2" id="KW-1185">Reference proteome</keyword>
<name>A0AAD4D5U5_9FUNG</name>
<proteinExistence type="predicted"/>
<dbReference type="EMBL" id="JAAAIL010001458">
    <property type="protein sequence ID" value="KAG0269068.1"/>
    <property type="molecule type" value="Genomic_DNA"/>
</dbReference>
<comment type="caution">
    <text evidence="1">The sequence shown here is derived from an EMBL/GenBank/DDBJ whole genome shotgun (WGS) entry which is preliminary data.</text>
</comment>
<dbReference type="InterPro" id="IPR011044">
    <property type="entry name" value="Quino_amine_DH_bsu"/>
</dbReference>
<accession>A0AAD4D5U5</accession>